<dbReference type="EMBL" id="CANTFL010000977">
    <property type="protein sequence ID" value="CAI5729103.1"/>
    <property type="molecule type" value="Genomic_DNA"/>
</dbReference>
<accession>A0AAV0TXG6</accession>
<name>A0AAV0TXG6_HYABA</name>
<gene>
    <name evidence="1" type="ORF">HBR001_LOCUS4481</name>
</gene>
<organism evidence="1 2">
    <name type="scientific">Hyaloperonospora brassicae</name>
    <name type="common">Brassica downy mildew</name>
    <name type="synonym">Peronospora brassicae</name>
    <dbReference type="NCBI Taxonomy" id="162125"/>
    <lineage>
        <taxon>Eukaryota</taxon>
        <taxon>Sar</taxon>
        <taxon>Stramenopiles</taxon>
        <taxon>Oomycota</taxon>
        <taxon>Peronosporomycetes</taxon>
        <taxon>Peronosporales</taxon>
        <taxon>Peronosporaceae</taxon>
        <taxon>Hyaloperonospora</taxon>
    </lineage>
</organism>
<protein>
    <submittedName>
        <fullName evidence="1">Uncharacterized protein</fullName>
    </submittedName>
</protein>
<sequence length="183" mass="20616">MLWDPEDIEMLTFTNVMRIFSRGESSGDDAVTIKTHLEYRLAIKHVGIRISMKQTALKIQAAKEVDNVSNIASMNQAKLPCLSACNVLPTIISSPTFSDCSTFRFKRHIRSSEIVEVKVVKVEVIEVDVDVVEFKVIEFKVVKVKIVNVEIVEVKVVELEIVEAEVIEPEVVEPEVVELDFGE</sequence>
<evidence type="ECO:0000313" key="2">
    <source>
        <dbReference type="Proteomes" id="UP001162031"/>
    </source>
</evidence>
<keyword evidence="2" id="KW-1185">Reference proteome</keyword>
<comment type="caution">
    <text evidence="1">The sequence shown here is derived from an EMBL/GenBank/DDBJ whole genome shotgun (WGS) entry which is preliminary data.</text>
</comment>
<reference evidence="1" key="1">
    <citation type="submission" date="2022-12" db="EMBL/GenBank/DDBJ databases">
        <authorList>
            <person name="Webb A."/>
        </authorList>
    </citation>
    <scope>NUCLEOTIDE SEQUENCE</scope>
    <source>
        <strain evidence="1">Hp1</strain>
    </source>
</reference>
<dbReference type="Proteomes" id="UP001162031">
    <property type="component" value="Unassembled WGS sequence"/>
</dbReference>
<dbReference type="AlphaFoldDB" id="A0AAV0TXG6"/>
<evidence type="ECO:0000313" key="1">
    <source>
        <dbReference type="EMBL" id="CAI5729103.1"/>
    </source>
</evidence>
<proteinExistence type="predicted"/>